<dbReference type="EMBL" id="FSRC01000002">
    <property type="protein sequence ID" value="SIN96298.1"/>
    <property type="molecule type" value="Genomic_DNA"/>
</dbReference>
<name>A0A1N6FLZ7_9BACT</name>
<protein>
    <recommendedName>
        <fullName evidence="9">D-alanyl-D-alanine dipeptidase</fullName>
        <shortName evidence="9">D-Ala-D-Ala dipeptidase</shortName>
        <ecNumber evidence="9">3.4.13.22</ecNumber>
    </recommendedName>
</protein>
<comment type="cofactor">
    <cofactor evidence="9">
        <name>Zn(2+)</name>
        <dbReference type="ChEBI" id="CHEBI:29105"/>
    </cofactor>
    <text evidence="9">Binds 1 zinc ion per subunit.</text>
</comment>
<feature type="site" description="Transition state stabilizer" evidence="9">
    <location>
        <position position="131"/>
    </location>
</feature>
<dbReference type="EC" id="3.4.13.22" evidence="9"/>
<feature type="binding site" evidence="9">
    <location>
        <position position="238"/>
    </location>
    <ligand>
        <name>Zn(2+)</name>
        <dbReference type="ChEBI" id="CHEBI:29105"/>
        <note>catalytic</note>
    </ligand>
</feature>
<keyword evidence="11" id="KW-1185">Reference proteome</keyword>
<feature type="binding site" evidence="9">
    <location>
        <position position="163"/>
    </location>
    <ligand>
        <name>Zn(2+)</name>
        <dbReference type="ChEBI" id="CHEBI:29105"/>
        <note>catalytic</note>
    </ligand>
</feature>
<evidence type="ECO:0000313" key="11">
    <source>
        <dbReference type="Proteomes" id="UP000185221"/>
    </source>
</evidence>
<evidence type="ECO:0000313" key="10">
    <source>
        <dbReference type="EMBL" id="SIN96298.1"/>
    </source>
</evidence>
<comment type="catalytic activity">
    <reaction evidence="1 9">
        <text>D-alanyl-D-alanine + H2O = 2 D-alanine</text>
        <dbReference type="Rhea" id="RHEA:20661"/>
        <dbReference type="ChEBI" id="CHEBI:15377"/>
        <dbReference type="ChEBI" id="CHEBI:57416"/>
        <dbReference type="ChEBI" id="CHEBI:57822"/>
        <dbReference type="EC" id="3.4.13.22"/>
    </reaction>
</comment>
<evidence type="ECO:0000256" key="4">
    <source>
        <dbReference type="ARBA" id="ARBA00022801"/>
    </source>
</evidence>
<dbReference type="Pfam" id="PF01427">
    <property type="entry name" value="Peptidase_M15"/>
    <property type="match status" value="1"/>
</dbReference>
<dbReference type="GO" id="GO:0008270">
    <property type="term" value="F:zinc ion binding"/>
    <property type="evidence" value="ECO:0007669"/>
    <property type="project" value="UniProtKB-UniRule"/>
</dbReference>
<keyword evidence="3 9" id="KW-0479">Metal-binding</keyword>
<dbReference type="STRING" id="226505.SAMN05444394_2551"/>
<dbReference type="GO" id="GO:0008237">
    <property type="term" value="F:metallopeptidase activity"/>
    <property type="evidence" value="ECO:0007669"/>
    <property type="project" value="UniProtKB-KW"/>
</dbReference>
<dbReference type="Proteomes" id="UP000185221">
    <property type="component" value="Unassembled WGS sequence"/>
</dbReference>
<keyword evidence="2 9" id="KW-0645">Protease</keyword>
<dbReference type="AlphaFoldDB" id="A0A1N6FLZ7"/>
<evidence type="ECO:0000256" key="9">
    <source>
        <dbReference type="HAMAP-Rule" id="MF_01924"/>
    </source>
</evidence>
<dbReference type="InterPro" id="IPR009045">
    <property type="entry name" value="Zn_M74/Hedgehog-like"/>
</dbReference>
<keyword evidence="6 9" id="KW-0224">Dipeptidase</keyword>
<dbReference type="InterPro" id="IPR000755">
    <property type="entry name" value="A_A_dipeptidase"/>
</dbReference>
<sequence length="255" mass="28952">MISLRSNFILLVCVVILLGCNQKELRSIEGELQKEIAEQLSDHKTTVQSSEIPVLEKQMIEQNLVNVEEVVPGIRVELKYSTEDNFFGEDVYGELIHAYLQPEVAESLKKAQQQLQSEYPDYTLLIYDGARPLSVQQILWDNLDKPDSIKPLYVADPKLGSLHNYGVAVDLTIYDTSKSEPLDMGTGYDFFGYAAYPDRESQMLEEGVISSAQIANREILRKVMTNSGFMGIGSEWWHFNAFSRKEAGEKFQIIK</sequence>
<dbReference type="RefSeq" id="WP_074225382.1">
    <property type="nucleotide sequence ID" value="NZ_FSRC01000002.1"/>
</dbReference>
<keyword evidence="4 9" id="KW-0378">Hydrolase</keyword>
<evidence type="ECO:0000256" key="7">
    <source>
        <dbReference type="ARBA" id="ARBA00023049"/>
    </source>
</evidence>
<keyword evidence="7 9" id="KW-0482">Metalloprotease</keyword>
<comment type="function">
    <text evidence="9">Catalyzes hydrolysis of the D-alanyl-D-alanine dipeptide.</text>
</comment>
<feature type="binding site" evidence="9">
    <location>
        <position position="170"/>
    </location>
    <ligand>
        <name>Zn(2+)</name>
        <dbReference type="ChEBI" id="CHEBI:29105"/>
        <note>catalytic</note>
    </ligand>
</feature>
<dbReference type="HAMAP" id="MF_01924">
    <property type="entry name" value="A_A_dipeptidase"/>
    <property type="match status" value="1"/>
</dbReference>
<evidence type="ECO:0000256" key="8">
    <source>
        <dbReference type="ARBA" id="ARBA00023316"/>
    </source>
</evidence>
<dbReference type="PANTHER" id="PTHR43126:SF2">
    <property type="entry name" value="D-ALANYL-D-ALANINE DIPEPTIDASE"/>
    <property type="match status" value="1"/>
</dbReference>
<gene>
    <name evidence="10" type="ORF">SAMN05444394_2551</name>
</gene>
<reference evidence="11" key="1">
    <citation type="submission" date="2016-11" db="EMBL/GenBank/DDBJ databases">
        <authorList>
            <person name="Varghese N."/>
            <person name="Submissions S."/>
        </authorList>
    </citation>
    <scope>NUCLEOTIDE SEQUENCE [LARGE SCALE GENOMIC DNA]</scope>
    <source>
        <strain evidence="11">DSM 15292</strain>
    </source>
</reference>
<feature type="active site" description="Proton donor/acceptor" evidence="9">
    <location>
        <position position="235"/>
    </location>
</feature>
<dbReference type="PROSITE" id="PS51257">
    <property type="entry name" value="PROKAR_LIPOPROTEIN"/>
    <property type="match status" value="1"/>
</dbReference>
<dbReference type="GO" id="GO:0160237">
    <property type="term" value="F:D-Ala-D-Ala dipeptidase activity"/>
    <property type="evidence" value="ECO:0007669"/>
    <property type="project" value="UniProtKB-EC"/>
</dbReference>
<evidence type="ECO:0000256" key="1">
    <source>
        <dbReference type="ARBA" id="ARBA00001362"/>
    </source>
</evidence>
<comment type="similarity">
    <text evidence="9">Belongs to the peptidase M15D family.</text>
</comment>
<dbReference type="OrthoDB" id="9801430at2"/>
<proteinExistence type="inferred from homology"/>
<dbReference type="SUPFAM" id="SSF55166">
    <property type="entry name" value="Hedgehog/DD-peptidase"/>
    <property type="match status" value="1"/>
</dbReference>
<dbReference type="CDD" id="cd14840">
    <property type="entry name" value="D-Ala-D-Ala_dipeptidase_Aad"/>
    <property type="match status" value="1"/>
</dbReference>
<dbReference type="GO" id="GO:0006508">
    <property type="term" value="P:proteolysis"/>
    <property type="evidence" value="ECO:0007669"/>
    <property type="project" value="UniProtKB-KW"/>
</dbReference>
<accession>A0A1N6FLZ7</accession>
<evidence type="ECO:0000256" key="5">
    <source>
        <dbReference type="ARBA" id="ARBA00022833"/>
    </source>
</evidence>
<dbReference type="Gene3D" id="3.30.1380.10">
    <property type="match status" value="1"/>
</dbReference>
<dbReference type="PANTHER" id="PTHR43126">
    <property type="entry name" value="D-ALANYL-D-ALANINE DIPEPTIDASE"/>
    <property type="match status" value="1"/>
</dbReference>
<evidence type="ECO:0000256" key="6">
    <source>
        <dbReference type="ARBA" id="ARBA00022997"/>
    </source>
</evidence>
<evidence type="ECO:0000256" key="2">
    <source>
        <dbReference type="ARBA" id="ARBA00022670"/>
    </source>
</evidence>
<keyword evidence="8" id="KW-0961">Cell wall biogenesis/degradation</keyword>
<evidence type="ECO:0000256" key="3">
    <source>
        <dbReference type="ARBA" id="ARBA00022723"/>
    </source>
</evidence>
<dbReference type="GO" id="GO:0071555">
    <property type="term" value="P:cell wall organization"/>
    <property type="evidence" value="ECO:0007669"/>
    <property type="project" value="UniProtKB-KW"/>
</dbReference>
<keyword evidence="5 9" id="KW-0862">Zinc</keyword>
<organism evidence="10 11">
    <name type="scientific">Algoriphagus halophilus</name>
    <dbReference type="NCBI Taxonomy" id="226505"/>
    <lineage>
        <taxon>Bacteria</taxon>
        <taxon>Pseudomonadati</taxon>
        <taxon>Bacteroidota</taxon>
        <taxon>Cytophagia</taxon>
        <taxon>Cytophagales</taxon>
        <taxon>Cyclobacteriaceae</taxon>
        <taxon>Algoriphagus</taxon>
    </lineage>
</organism>